<dbReference type="Pfam" id="PF14712">
    <property type="entry name" value="Snapin_Pallidin"/>
    <property type="match status" value="1"/>
</dbReference>
<sequence>MENRYSSQIVSIVSSFEEQLYQIKQSQHDLLNAITKAQSTCIPEQEVTEIKLMMDKVSVYNTKLSSIKATMSMLTGRSKQLQTKADNLKTTKVQYLSQIDKIRKMEQEKDQTIAAVTPNESSSSLLVSPTAAVSPVSSPKVKSIVKRKKTRAREALIGDDKSTGNWLPKKVSSQKEFF</sequence>
<dbReference type="InterPro" id="IPR028119">
    <property type="entry name" value="Snapin/Pallidin/Snn1"/>
</dbReference>
<feature type="region of interest" description="Disordered" evidence="1">
    <location>
        <begin position="155"/>
        <end position="178"/>
    </location>
</feature>
<proteinExistence type="predicted"/>
<evidence type="ECO:0000313" key="2">
    <source>
        <dbReference type="EMBL" id="GAA5809996.1"/>
    </source>
</evidence>
<gene>
    <name evidence="2" type="ORF">MFLAVUS_003411</name>
</gene>
<dbReference type="EMBL" id="BAABUK010000006">
    <property type="protein sequence ID" value="GAA5809996.1"/>
    <property type="molecule type" value="Genomic_DNA"/>
</dbReference>
<name>A0ABP9YT13_9FUNG</name>
<reference evidence="2 3" key="1">
    <citation type="submission" date="2024-04" db="EMBL/GenBank/DDBJ databases">
        <title>genome sequences of Mucor flavus KT1a and Helicostylum pulchrum KT1b strains isolated from the surface of a dry-aged beef.</title>
        <authorList>
            <person name="Toyotome T."/>
            <person name="Hosono M."/>
            <person name="Torimaru M."/>
            <person name="Fukuda K."/>
            <person name="Mikami N."/>
        </authorList>
    </citation>
    <scope>NUCLEOTIDE SEQUENCE [LARGE SCALE GENOMIC DNA]</scope>
    <source>
        <strain evidence="2 3">KT1a</strain>
    </source>
</reference>
<organism evidence="2 3">
    <name type="scientific">Mucor flavus</name>
    <dbReference type="NCBI Taxonomy" id="439312"/>
    <lineage>
        <taxon>Eukaryota</taxon>
        <taxon>Fungi</taxon>
        <taxon>Fungi incertae sedis</taxon>
        <taxon>Mucoromycota</taxon>
        <taxon>Mucoromycotina</taxon>
        <taxon>Mucoromycetes</taxon>
        <taxon>Mucorales</taxon>
        <taxon>Mucorineae</taxon>
        <taxon>Mucoraceae</taxon>
        <taxon>Mucor</taxon>
    </lineage>
</organism>
<comment type="caution">
    <text evidence="2">The sequence shown here is derived from an EMBL/GenBank/DDBJ whole genome shotgun (WGS) entry which is preliminary data.</text>
</comment>
<dbReference type="PANTHER" id="PTHR31328:SF2">
    <property type="entry name" value="BIOGENESIS OF LYSOSOME-RELATED ORGANELLES COMPLEX 1 SUBUNIT 6"/>
    <property type="match status" value="1"/>
</dbReference>
<dbReference type="Proteomes" id="UP001473302">
    <property type="component" value="Unassembled WGS sequence"/>
</dbReference>
<dbReference type="PANTHER" id="PTHR31328">
    <property type="entry name" value="BIOGENESIS OF LYSOSOME-RELATED ORGANELLES COMPLEX 1 SUBUNIT 6"/>
    <property type="match status" value="1"/>
</dbReference>
<protein>
    <submittedName>
        <fullName evidence="2">Uncharacterized protein</fullName>
    </submittedName>
</protein>
<keyword evidence="3" id="KW-1185">Reference proteome</keyword>
<evidence type="ECO:0000256" key="1">
    <source>
        <dbReference type="SAM" id="MobiDB-lite"/>
    </source>
</evidence>
<evidence type="ECO:0000313" key="3">
    <source>
        <dbReference type="Proteomes" id="UP001473302"/>
    </source>
</evidence>
<accession>A0ABP9YT13</accession>